<proteinExistence type="predicted"/>
<keyword evidence="3" id="KW-1185">Reference proteome</keyword>
<evidence type="ECO:0000313" key="3">
    <source>
        <dbReference type="Proteomes" id="UP000523161"/>
    </source>
</evidence>
<protein>
    <submittedName>
        <fullName evidence="2">Uncharacterized protein</fullName>
    </submittedName>
</protein>
<dbReference type="EMBL" id="JABSOD010000005">
    <property type="protein sequence ID" value="NRQ42350.1"/>
    <property type="molecule type" value="Genomic_DNA"/>
</dbReference>
<name>A0A7Y5AQX2_9GAMM</name>
<feature type="region of interest" description="Disordered" evidence="1">
    <location>
        <begin position="1"/>
        <end position="30"/>
    </location>
</feature>
<sequence length="266" mass="29076">MLVSNRKLSFETPKPNAPDNAAGAPVNNSKNDAKAAEIGLSQQGQNLNYLYQQSLSSAKQNPSPVYISVDKRVELVTESVNEIAGQSGYEYTPEQIKRVVEDVVKEINIKELPRGDVNAGSGSVYAFLSGTDKATLADAYQHALDNNSSLDDVRFAAFSLARSRFIEAKINSGTTWAVHNPNESTGTVKSDDVEKAALREETIRSGSDYVKSLPEQLKKRGLFQSNPFLQSPLLQDVSSAQLMHKVPSFLSGKVTEVNYNTAYSRI</sequence>
<comment type="caution">
    <text evidence="2">The sequence shown here is derived from an EMBL/GenBank/DDBJ whole genome shotgun (WGS) entry which is preliminary data.</text>
</comment>
<dbReference type="AlphaFoldDB" id="A0A7Y5AQX2"/>
<accession>A0A7Y5AQX2</accession>
<evidence type="ECO:0000256" key="1">
    <source>
        <dbReference type="SAM" id="MobiDB-lite"/>
    </source>
</evidence>
<organism evidence="2 3">
    <name type="scientific">Rheinheimera lutimaris</name>
    <dbReference type="NCBI Taxonomy" id="2740584"/>
    <lineage>
        <taxon>Bacteria</taxon>
        <taxon>Pseudomonadati</taxon>
        <taxon>Pseudomonadota</taxon>
        <taxon>Gammaproteobacteria</taxon>
        <taxon>Chromatiales</taxon>
        <taxon>Chromatiaceae</taxon>
        <taxon>Rheinheimera</taxon>
    </lineage>
</organism>
<evidence type="ECO:0000313" key="2">
    <source>
        <dbReference type="EMBL" id="NRQ42350.1"/>
    </source>
</evidence>
<dbReference type="Proteomes" id="UP000523161">
    <property type="component" value="Unassembled WGS sequence"/>
</dbReference>
<gene>
    <name evidence="2" type="ORF">HRH59_07170</name>
</gene>
<reference evidence="2 3" key="1">
    <citation type="submission" date="2020-06" db="EMBL/GenBank/DDBJ databases">
        <title>Rheinheimera sp. nov., a marine bacterium isolated from coastal.</title>
        <authorList>
            <person name="Yu Q."/>
            <person name="Qi Y."/>
            <person name="Pu J."/>
        </authorList>
    </citation>
    <scope>NUCLEOTIDE SEQUENCE [LARGE SCALE GENOMIC DNA]</scope>
    <source>
        <strain evidence="2 3">YQF-2</strain>
    </source>
</reference>
<dbReference type="RefSeq" id="WP_173500586.1">
    <property type="nucleotide sequence ID" value="NZ_JABSOD010000005.1"/>
</dbReference>